<gene>
    <name evidence="1" type="ORF">LP422_15185</name>
</gene>
<name>A0AC61U205_9MICO</name>
<protein>
    <submittedName>
        <fullName evidence="1">Uncharacterized protein</fullName>
    </submittedName>
</protein>
<evidence type="ECO:0000313" key="1">
    <source>
        <dbReference type="EMBL" id="UUZ44003.1"/>
    </source>
</evidence>
<dbReference type="EMBL" id="CP087977">
    <property type="protein sequence ID" value="UUZ44003.1"/>
    <property type="molecule type" value="Genomic_DNA"/>
</dbReference>
<proteinExistence type="predicted"/>
<sequence length="78" mass="8127">MPTPWPNPAPLKVHGPGAADETAWSAAADVVAARAPGRRHRDEGHGEHGAEEGGEAATAKGVRHAVIVHRSVRRGQPC</sequence>
<reference evidence="1" key="1">
    <citation type="submission" date="2021-11" db="EMBL/GenBank/DDBJ databases">
        <title>Study of the species diversity of bacterial strains isolated from a unique natural object - Shulgan-Tash cave (Bashkiria).</title>
        <authorList>
            <person name="Sazanova A.L."/>
            <person name="Chirak E.R."/>
            <person name="Safronova V.I."/>
        </authorList>
    </citation>
    <scope>NUCLEOTIDE SEQUENCE</scope>
    <source>
        <strain evidence="1">P1</strain>
    </source>
</reference>
<dbReference type="Proteomes" id="UP001059663">
    <property type="component" value="Chromosome"/>
</dbReference>
<accession>A0AC61U205</accession>
<organism evidence="1 2">
    <name type="scientific">Janibacter limosus</name>
    <dbReference type="NCBI Taxonomy" id="53458"/>
    <lineage>
        <taxon>Bacteria</taxon>
        <taxon>Bacillati</taxon>
        <taxon>Actinomycetota</taxon>
        <taxon>Actinomycetes</taxon>
        <taxon>Micrococcales</taxon>
        <taxon>Intrasporangiaceae</taxon>
        <taxon>Janibacter</taxon>
    </lineage>
</organism>
<evidence type="ECO:0000313" key="2">
    <source>
        <dbReference type="Proteomes" id="UP001059663"/>
    </source>
</evidence>